<accession>A0A060WCH5</accession>
<dbReference type="SMART" id="SM00409">
    <property type="entry name" value="IG"/>
    <property type="match status" value="1"/>
</dbReference>
<dbReference type="InterPro" id="IPR007110">
    <property type="entry name" value="Ig-like_dom"/>
</dbReference>
<dbReference type="AlphaFoldDB" id="A0A060WCH5"/>
<keyword evidence="2" id="KW-0963">Cytoplasm</keyword>
<reference evidence="6" key="2">
    <citation type="submission" date="2014-03" db="EMBL/GenBank/DDBJ databases">
        <authorList>
            <person name="Genoscope - CEA"/>
        </authorList>
    </citation>
    <scope>NUCLEOTIDE SEQUENCE</scope>
</reference>
<keyword evidence="3" id="KW-0597">Phosphoprotein</keyword>
<evidence type="ECO:0000256" key="2">
    <source>
        <dbReference type="ARBA" id="ARBA00022490"/>
    </source>
</evidence>
<name>A0A060WCH5_ONCMY</name>
<dbReference type="Gene3D" id="2.60.40.10">
    <property type="entry name" value="Immunoglobulins"/>
    <property type="match status" value="2"/>
</dbReference>
<dbReference type="GO" id="GO:0005737">
    <property type="term" value="C:cytoplasm"/>
    <property type="evidence" value="ECO:0007669"/>
    <property type="project" value="UniProtKB-SubCell"/>
</dbReference>
<organism evidence="6 7">
    <name type="scientific">Oncorhynchus mykiss</name>
    <name type="common">Rainbow trout</name>
    <name type="synonym">Salmo gairdneri</name>
    <dbReference type="NCBI Taxonomy" id="8022"/>
    <lineage>
        <taxon>Eukaryota</taxon>
        <taxon>Metazoa</taxon>
        <taxon>Chordata</taxon>
        <taxon>Craniata</taxon>
        <taxon>Vertebrata</taxon>
        <taxon>Euteleostomi</taxon>
        <taxon>Actinopterygii</taxon>
        <taxon>Neopterygii</taxon>
        <taxon>Teleostei</taxon>
        <taxon>Protacanthopterygii</taxon>
        <taxon>Salmoniformes</taxon>
        <taxon>Salmonidae</taxon>
        <taxon>Salmoninae</taxon>
        <taxon>Oncorhynchus</taxon>
    </lineage>
</organism>
<dbReference type="PaxDb" id="8022-A0A060WCH5"/>
<reference evidence="6" key="1">
    <citation type="journal article" date="2014" name="Nat. Commun.">
        <title>The rainbow trout genome provides novel insights into evolution after whole-genome duplication in vertebrates.</title>
        <authorList>
            <person name="Berthelot C."/>
            <person name="Brunet F."/>
            <person name="Chalopin D."/>
            <person name="Juanchich A."/>
            <person name="Bernard M."/>
            <person name="Noel B."/>
            <person name="Bento P."/>
            <person name="Da Silva C."/>
            <person name="Labadie K."/>
            <person name="Alberti A."/>
            <person name="Aury J.M."/>
            <person name="Louis A."/>
            <person name="Dehais P."/>
            <person name="Bardou P."/>
            <person name="Montfort J."/>
            <person name="Klopp C."/>
            <person name="Cabau C."/>
            <person name="Gaspin C."/>
            <person name="Thorgaard G.H."/>
            <person name="Boussaha M."/>
            <person name="Quillet E."/>
            <person name="Guyomard R."/>
            <person name="Galiana D."/>
            <person name="Bobe J."/>
            <person name="Volff J.N."/>
            <person name="Genet C."/>
            <person name="Wincker P."/>
            <person name="Jaillon O."/>
            <person name="Roest Crollius H."/>
            <person name="Guiguen Y."/>
        </authorList>
    </citation>
    <scope>NUCLEOTIDE SEQUENCE [LARGE SCALE GENOMIC DNA]</scope>
</reference>
<dbReference type="Pfam" id="PF07679">
    <property type="entry name" value="I-set"/>
    <property type="match status" value="1"/>
</dbReference>
<sequence>MNSKYIFESVGNKRYLTINHCSLSDDATYTCVVGDEKCTTELFVKEPPVTITSHLEDQMVMKGERVELECEVSEEGATVKWEKDGVELTRDESFKYRFKKDGRKHVLIINEATKEDCGHYTVKTNGGESMSELMVSGKCSHQSTEQTEIHLCSTMLNMIASILGSNHLQSIKHVQFIDRQSNL</sequence>
<protein>
    <recommendedName>
        <fullName evidence="5">Ig-like domain-containing protein</fullName>
    </recommendedName>
</protein>
<dbReference type="FunFam" id="2.60.40.10:FF:000081">
    <property type="entry name" value="Myosin-binding protein C, slow type"/>
    <property type="match status" value="1"/>
</dbReference>
<dbReference type="SUPFAM" id="SSF48726">
    <property type="entry name" value="Immunoglobulin"/>
    <property type="match status" value="2"/>
</dbReference>
<keyword evidence="4" id="KW-1015">Disulfide bond</keyword>
<evidence type="ECO:0000313" key="7">
    <source>
        <dbReference type="Proteomes" id="UP000193380"/>
    </source>
</evidence>
<evidence type="ECO:0000256" key="1">
    <source>
        <dbReference type="ARBA" id="ARBA00004496"/>
    </source>
</evidence>
<evidence type="ECO:0000256" key="4">
    <source>
        <dbReference type="ARBA" id="ARBA00023157"/>
    </source>
</evidence>
<dbReference type="InterPro" id="IPR013098">
    <property type="entry name" value="Ig_I-set"/>
</dbReference>
<dbReference type="Proteomes" id="UP000193380">
    <property type="component" value="Unassembled WGS sequence"/>
</dbReference>
<dbReference type="InterPro" id="IPR036179">
    <property type="entry name" value="Ig-like_dom_sf"/>
</dbReference>
<dbReference type="PROSITE" id="PS50835">
    <property type="entry name" value="IG_LIKE"/>
    <property type="match status" value="1"/>
</dbReference>
<evidence type="ECO:0000256" key="3">
    <source>
        <dbReference type="ARBA" id="ARBA00022553"/>
    </source>
</evidence>
<evidence type="ECO:0000259" key="5">
    <source>
        <dbReference type="PROSITE" id="PS50835"/>
    </source>
</evidence>
<comment type="subcellular location">
    <subcellularLocation>
        <location evidence="1">Cytoplasm</location>
    </subcellularLocation>
</comment>
<dbReference type="InterPro" id="IPR013783">
    <property type="entry name" value="Ig-like_fold"/>
</dbReference>
<feature type="domain" description="Ig-like" evidence="5">
    <location>
        <begin position="47"/>
        <end position="136"/>
    </location>
</feature>
<dbReference type="InterPro" id="IPR052385">
    <property type="entry name" value="Obscurin/Obscurin-like_Reg"/>
</dbReference>
<dbReference type="EMBL" id="FR904484">
    <property type="protein sequence ID" value="CDQ64852.1"/>
    <property type="molecule type" value="Genomic_DNA"/>
</dbReference>
<dbReference type="PANTHER" id="PTHR35971:SF5">
    <property type="entry name" value="OBSCURIN LIKE CYTOSKELETAL ADAPTOR 1"/>
    <property type="match status" value="1"/>
</dbReference>
<evidence type="ECO:0000313" key="6">
    <source>
        <dbReference type="EMBL" id="CDQ64852.1"/>
    </source>
</evidence>
<proteinExistence type="predicted"/>
<dbReference type="PANTHER" id="PTHR35971">
    <property type="entry name" value="SI:DKEY-31G6.6"/>
    <property type="match status" value="1"/>
</dbReference>
<dbReference type="STRING" id="8022.A0A060WCH5"/>
<gene>
    <name evidence="6" type="ORF">GSONMT00072043001</name>
</gene>
<dbReference type="InterPro" id="IPR003599">
    <property type="entry name" value="Ig_sub"/>
</dbReference>